<keyword evidence="5 8" id="KW-0472">Membrane</keyword>
<feature type="transmembrane region" description="Helical" evidence="8">
    <location>
        <begin position="567"/>
        <end position="592"/>
    </location>
</feature>
<dbReference type="Proteomes" id="UP000585614">
    <property type="component" value="Unassembled WGS sequence"/>
</dbReference>
<evidence type="ECO:0000256" key="2">
    <source>
        <dbReference type="ARBA" id="ARBA00022448"/>
    </source>
</evidence>
<feature type="transmembrane region" description="Helical" evidence="8">
    <location>
        <begin position="642"/>
        <end position="662"/>
    </location>
</feature>
<evidence type="ECO:0000256" key="5">
    <source>
        <dbReference type="ARBA" id="ARBA00023136"/>
    </source>
</evidence>
<evidence type="ECO:0000256" key="4">
    <source>
        <dbReference type="ARBA" id="ARBA00022989"/>
    </source>
</evidence>
<accession>A0A7J7SL19</accession>
<feature type="transmembrane region" description="Helical" evidence="8">
    <location>
        <begin position="525"/>
        <end position="547"/>
    </location>
</feature>
<feature type="transmembrane region" description="Helical" evidence="8">
    <location>
        <begin position="172"/>
        <end position="193"/>
    </location>
</feature>
<sequence>MRSTQEGRPFLEKTEAAPESLPGKKIESQSSWETLSFTESTLLENFPERQTQENKGIAADAVVAWLSEATALEAQTGKSQAWKTPACEVQDRFNQLRQTSVSKVEAAQVLKQEPLPEKVEVSEEEKSEVLYTRPLWSNRVEYILAQVGYSVKAISFWNFSNLWLQNGGWCFLIIYVVLLFLVGVPLVFLEMAAGQRMRQGSLGVWKIISPHIGGVGYTSFMVCFIVGLYCNVYNAWILTYLSHSFQFPVSWARCPLLMNSSDFDPECANTTPFLYFWYRVALKVSDRIEDGGSPVDSLILPFLVSWCLVGAFMINGLKYIGKVMYVLVPVPYLIMLCFFIRSLLLDGAKLGLGYLVAGKISAMYSVHAWCQAGFQLLFSLGLGYGSIVSLASHMKLSNNCLSDAFVVALFNLGAMLLATTVIFCVGGFWATVLTHRCSEKNAETLSRLVSLGELPPEAQPPPNLFDYPTSIYTAWLNSLSPSIRSMVLSHVPECSLQKQFLKIGKDATFAFLSFIEAMSFISGSVLWSILFFLMSLALGLNFVIGILQGIITPLQDTFSSFRKHTKLLTAFVFVLMFLCGLFVIQPSGFYYVRMLNDYWVILPVILIITLETMAVGWAYGARRFLAELTILWDHPIHPIIRWLWCCLCPVVLLGLLAAVVYYQSQMTWTYVSWDSSTSKEVLRQFPFWMLPIMIVLSLLVILPVPIYFLYSLTHPIPFKSSSSNRAVISSTSLSLSMRITPIKKVQKEEILQGNNQIADSPVV</sequence>
<dbReference type="InterPro" id="IPR000175">
    <property type="entry name" value="Na/ntran_symport"/>
</dbReference>
<feature type="region of interest" description="Disordered" evidence="7">
    <location>
        <begin position="1"/>
        <end position="31"/>
    </location>
</feature>
<dbReference type="EMBL" id="JACAGC010000022">
    <property type="protein sequence ID" value="KAF6289088.1"/>
    <property type="molecule type" value="Genomic_DNA"/>
</dbReference>
<keyword evidence="6" id="KW-0479">Metal-binding</keyword>
<keyword evidence="6" id="KW-0915">Sodium</keyword>
<feature type="binding site" evidence="6">
    <location>
        <position position="148"/>
    </location>
    <ligand>
        <name>Na(+)</name>
        <dbReference type="ChEBI" id="CHEBI:29101"/>
        <label>1</label>
    </ligand>
</feature>
<evidence type="ECO:0000256" key="1">
    <source>
        <dbReference type="ARBA" id="ARBA00004141"/>
    </source>
</evidence>
<reference evidence="9 10" key="1">
    <citation type="journal article" date="2020" name="Nature">
        <title>Six reference-quality genomes reveal evolution of bat adaptations.</title>
        <authorList>
            <person name="Jebb D."/>
            <person name="Huang Z."/>
            <person name="Pippel M."/>
            <person name="Hughes G.M."/>
            <person name="Lavrichenko K."/>
            <person name="Devanna P."/>
            <person name="Winkler S."/>
            <person name="Jermiin L.S."/>
            <person name="Skirmuntt E.C."/>
            <person name="Katzourakis A."/>
            <person name="Burkitt-Gray L."/>
            <person name="Ray D.A."/>
            <person name="Sullivan K.A.M."/>
            <person name="Roscito J.G."/>
            <person name="Kirilenko B.M."/>
            <person name="Davalos L.M."/>
            <person name="Corthals A.P."/>
            <person name="Power M.L."/>
            <person name="Jones G."/>
            <person name="Ransome R.D."/>
            <person name="Dechmann D.K.N."/>
            <person name="Locatelli A.G."/>
            <person name="Puechmaille S.J."/>
            <person name="Fedrigo O."/>
            <person name="Jarvis E.D."/>
            <person name="Hiller M."/>
            <person name="Vernes S.C."/>
            <person name="Myers E.W."/>
            <person name="Teeling E.C."/>
        </authorList>
    </citation>
    <scope>NUCLEOTIDE SEQUENCE [LARGE SCALE GENOMIC DNA]</scope>
    <source>
        <strain evidence="9">MRhiFer1</strain>
        <tissue evidence="9">Lung</tissue>
    </source>
</reference>
<organism evidence="9 10">
    <name type="scientific">Rhinolophus ferrumequinum</name>
    <name type="common">Greater horseshoe bat</name>
    <dbReference type="NCBI Taxonomy" id="59479"/>
    <lineage>
        <taxon>Eukaryota</taxon>
        <taxon>Metazoa</taxon>
        <taxon>Chordata</taxon>
        <taxon>Craniata</taxon>
        <taxon>Vertebrata</taxon>
        <taxon>Euteleostomi</taxon>
        <taxon>Mammalia</taxon>
        <taxon>Eutheria</taxon>
        <taxon>Laurasiatheria</taxon>
        <taxon>Chiroptera</taxon>
        <taxon>Yinpterochiroptera</taxon>
        <taxon>Rhinolophoidea</taxon>
        <taxon>Rhinolophidae</taxon>
        <taxon>Rhinolophinae</taxon>
        <taxon>Rhinolophus</taxon>
    </lineage>
</organism>
<keyword evidence="2" id="KW-0813">Transport</keyword>
<dbReference type="GO" id="GO:0006865">
    <property type="term" value="P:amino acid transport"/>
    <property type="evidence" value="ECO:0007669"/>
    <property type="project" value="TreeGrafter"/>
</dbReference>
<feature type="transmembrane region" description="Helical" evidence="8">
    <location>
        <begin position="214"/>
        <end position="236"/>
    </location>
</feature>
<feature type="transmembrane region" description="Helical" evidence="8">
    <location>
        <begin position="372"/>
        <end position="392"/>
    </location>
</feature>
<comment type="caution">
    <text evidence="9">The sequence shown here is derived from an EMBL/GenBank/DDBJ whole genome shotgun (WGS) entry which is preliminary data.</text>
</comment>
<keyword evidence="4 8" id="KW-1133">Transmembrane helix</keyword>
<dbReference type="AlphaFoldDB" id="A0A7J7SL19"/>
<feature type="binding site" evidence="6">
    <location>
        <position position="379"/>
    </location>
    <ligand>
        <name>Na(+)</name>
        <dbReference type="ChEBI" id="CHEBI:29101"/>
        <label>1</label>
    </ligand>
</feature>
<dbReference type="SUPFAM" id="SSF161070">
    <property type="entry name" value="SNF-like"/>
    <property type="match status" value="1"/>
</dbReference>
<dbReference type="PROSITE" id="PS50267">
    <property type="entry name" value="NA_NEUROTRAN_SYMP_3"/>
    <property type="match status" value="1"/>
</dbReference>
<protein>
    <recommendedName>
        <fullName evidence="11">Solute carrier family 6 member 16</fullName>
    </recommendedName>
</protein>
<evidence type="ECO:0008006" key="11">
    <source>
        <dbReference type="Google" id="ProtNLM"/>
    </source>
</evidence>
<comment type="subcellular location">
    <subcellularLocation>
        <location evidence="1">Membrane</location>
        <topology evidence="1">Multi-pass membrane protein</topology>
    </subcellularLocation>
</comment>
<evidence type="ECO:0000313" key="10">
    <source>
        <dbReference type="Proteomes" id="UP000585614"/>
    </source>
</evidence>
<feature type="binding site" evidence="6">
    <location>
        <position position="538"/>
    </location>
    <ligand>
        <name>Na(+)</name>
        <dbReference type="ChEBI" id="CHEBI:29101"/>
        <label>1</label>
    </ligand>
</feature>
<dbReference type="PANTHER" id="PTHR11616">
    <property type="entry name" value="SODIUM/CHLORIDE DEPENDENT TRANSPORTER"/>
    <property type="match status" value="1"/>
</dbReference>
<gene>
    <name evidence="9" type="ORF">mRhiFer1_015645</name>
</gene>
<feature type="binding site" evidence="6">
    <location>
        <position position="151"/>
    </location>
    <ligand>
        <name>Na(+)</name>
        <dbReference type="ChEBI" id="CHEBI:29101"/>
        <label>1</label>
    </ligand>
</feature>
<dbReference type="GO" id="GO:0005886">
    <property type="term" value="C:plasma membrane"/>
    <property type="evidence" value="ECO:0007669"/>
    <property type="project" value="TreeGrafter"/>
</dbReference>
<feature type="transmembrane region" description="Helical" evidence="8">
    <location>
        <begin position="404"/>
        <end position="430"/>
    </location>
</feature>
<evidence type="ECO:0000256" key="7">
    <source>
        <dbReference type="SAM" id="MobiDB-lite"/>
    </source>
</evidence>
<feature type="binding site" evidence="6">
    <location>
        <position position="411"/>
    </location>
    <ligand>
        <name>Na(+)</name>
        <dbReference type="ChEBI" id="CHEBI:29101"/>
        <label>1</label>
    </ligand>
</feature>
<feature type="compositionally biased region" description="Basic and acidic residues" evidence="7">
    <location>
        <begin position="9"/>
        <end position="27"/>
    </location>
</feature>
<evidence type="ECO:0000256" key="6">
    <source>
        <dbReference type="PIRSR" id="PIRSR600175-1"/>
    </source>
</evidence>
<dbReference type="PRINTS" id="PR00176">
    <property type="entry name" value="NANEUSMPORT"/>
</dbReference>
<name>A0A7J7SL19_RHIFE</name>
<dbReference type="GO" id="GO:0035725">
    <property type="term" value="P:sodium ion transmembrane transport"/>
    <property type="evidence" value="ECO:0007669"/>
    <property type="project" value="TreeGrafter"/>
</dbReference>
<feature type="transmembrane region" description="Helical" evidence="8">
    <location>
        <begin position="298"/>
        <end position="317"/>
    </location>
</feature>
<dbReference type="InterPro" id="IPR037272">
    <property type="entry name" value="SNS_sf"/>
</dbReference>
<keyword evidence="3 8" id="KW-0812">Transmembrane</keyword>
<dbReference type="Pfam" id="PF00209">
    <property type="entry name" value="SNF"/>
    <property type="match status" value="1"/>
</dbReference>
<proteinExistence type="predicted"/>
<dbReference type="PANTHER" id="PTHR11616:SF327">
    <property type="entry name" value="ORPHAN SODIUM- AND CHLORIDE-DEPENDENT NEUROTRANSMITTER TRANSPORTER NTT5"/>
    <property type="match status" value="1"/>
</dbReference>
<dbReference type="GO" id="GO:0046872">
    <property type="term" value="F:metal ion binding"/>
    <property type="evidence" value="ECO:0007669"/>
    <property type="project" value="UniProtKB-KW"/>
</dbReference>
<feature type="transmembrane region" description="Helical" evidence="8">
    <location>
        <begin position="324"/>
        <end position="344"/>
    </location>
</feature>
<evidence type="ECO:0000256" key="3">
    <source>
        <dbReference type="ARBA" id="ARBA00022692"/>
    </source>
</evidence>
<evidence type="ECO:0000256" key="8">
    <source>
        <dbReference type="SAM" id="Phobius"/>
    </source>
</evidence>
<feature type="transmembrane region" description="Helical" evidence="8">
    <location>
        <begin position="598"/>
        <end position="621"/>
    </location>
</feature>
<evidence type="ECO:0000313" key="9">
    <source>
        <dbReference type="EMBL" id="KAF6289088.1"/>
    </source>
</evidence>
<feature type="transmembrane region" description="Helical" evidence="8">
    <location>
        <begin position="687"/>
        <end position="710"/>
    </location>
</feature>